<gene>
    <name evidence="1" type="ORF">KM842_00665</name>
</gene>
<dbReference type="Proteomes" id="UP000681794">
    <property type="component" value="Chromosome"/>
</dbReference>
<name>A0ACD1E4Q6_9MICO</name>
<keyword evidence="2" id="KW-1185">Reference proteome</keyword>
<organism evidence="1 2">
    <name type="scientific">Curtobacterium aetherium</name>
    <dbReference type="NCBI Taxonomy" id="2841594"/>
    <lineage>
        <taxon>Bacteria</taxon>
        <taxon>Bacillati</taxon>
        <taxon>Actinomycetota</taxon>
        <taxon>Actinomycetes</taxon>
        <taxon>Micrococcales</taxon>
        <taxon>Microbacteriaceae</taxon>
        <taxon>Curtobacterium</taxon>
    </lineage>
</organism>
<accession>A0ACD1E4Q6</accession>
<dbReference type="EMBL" id="CP076544">
    <property type="protein sequence ID" value="QWS33771.1"/>
    <property type="molecule type" value="Genomic_DNA"/>
</dbReference>
<proteinExistence type="predicted"/>
<evidence type="ECO:0000313" key="2">
    <source>
        <dbReference type="Proteomes" id="UP000681794"/>
    </source>
</evidence>
<evidence type="ECO:0000313" key="1">
    <source>
        <dbReference type="EMBL" id="QWS33771.1"/>
    </source>
</evidence>
<reference evidence="1" key="1">
    <citation type="submission" date="2021-06" db="EMBL/GenBank/DDBJ databases">
        <authorList>
            <person name="Ellington A.J."/>
            <person name="Bryan N.C."/>
            <person name="Christner B.C."/>
            <person name="Reisch C.R."/>
        </authorList>
    </citation>
    <scope>NUCLEOTIDE SEQUENCE</scope>
    <source>
        <strain evidence="1">L6-1</strain>
    </source>
</reference>
<protein>
    <submittedName>
        <fullName evidence="1">GNAT family N-acetyltransferase</fullName>
    </submittedName>
</protein>
<sequence length="168" mass="17856">MTGVDRATAADADEVGRFQTRCWEQTYRGIVPDEFLDAAGDDGAARTRAARWAGRITSGARTVMTTRSADGTLVGVASAARASAPADGLPALELCTLYVDQDAQGTGVADALLAATVGDEDAHLLVFTSNERARRFYRRHGFAPEGEPAVDPGTGLDEERWVRRSGGR</sequence>